<organism evidence="2 3">
    <name type="scientific">Eiseniibacteriota bacterium</name>
    <dbReference type="NCBI Taxonomy" id="2212470"/>
    <lineage>
        <taxon>Bacteria</taxon>
        <taxon>Candidatus Eiseniibacteriota</taxon>
    </lineage>
</organism>
<gene>
    <name evidence="2" type="ORF">KC729_08960</name>
</gene>
<dbReference type="AlphaFoldDB" id="A0A956RP48"/>
<evidence type="ECO:0000313" key="3">
    <source>
        <dbReference type="Proteomes" id="UP000697710"/>
    </source>
</evidence>
<reference evidence="2" key="1">
    <citation type="submission" date="2020-04" db="EMBL/GenBank/DDBJ databases">
        <authorList>
            <person name="Zhang T."/>
        </authorList>
    </citation>
    <scope>NUCLEOTIDE SEQUENCE</scope>
    <source>
        <strain evidence="2">HKST-UBA01</strain>
    </source>
</reference>
<evidence type="ECO:0000313" key="2">
    <source>
        <dbReference type="EMBL" id="MCA9727798.1"/>
    </source>
</evidence>
<evidence type="ECO:0000256" key="1">
    <source>
        <dbReference type="SAM" id="MobiDB-lite"/>
    </source>
</evidence>
<feature type="region of interest" description="Disordered" evidence="1">
    <location>
        <begin position="1"/>
        <end position="28"/>
    </location>
</feature>
<reference evidence="2" key="2">
    <citation type="journal article" date="2021" name="Microbiome">
        <title>Successional dynamics and alternative stable states in a saline activated sludge microbial community over 9 years.</title>
        <authorList>
            <person name="Wang Y."/>
            <person name="Ye J."/>
            <person name="Ju F."/>
            <person name="Liu L."/>
            <person name="Boyd J.A."/>
            <person name="Deng Y."/>
            <person name="Parks D.H."/>
            <person name="Jiang X."/>
            <person name="Yin X."/>
            <person name="Woodcroft B.J."/>
            <person name="Tyson G.W."/>
            <person name="Hugenholtz P."/>
            <person name="Polz M.F."/>
            <person name="Zhang T."/>
        </authorList>
    </citation>
    <scope>NUCLEOTIDE SEQUENCE</scope>
    <source>
        <strain evidence="2">HKST-UBA01</strain>
    </source>
</reference>
<dbReference type="EMBL" id="JAGQHR010000238">
    <property type="protein sequence ID" value="MCA9727798.1"/>
    <property type="molecule type" value="Genomic_DNA"/>
</dbReference>
<name>A0A956RP48_UNCEI</name>
<feature type="compositionally biased region" description="Basic and acidic residues" evidence="1">
    <location>
        <begin position="117"/>
        <end position="136"/>
    </location>
</feature>
<dbReference type="Proteomes" id="UP000697710">
    <property type="component" value="Unassembled WGS sequence"/>
</dbReference>
<protein>
    <submittedName>
        <fullName evidence="2">Uncharacterized protein</fullName>
    </submittedName>
</protein>
<comment type="caution">
    <text evidence="2">The sequence shown here is derived from an EMBL/GenBank/DDBJ whole genome shotgun (WGS) entry which is preliminary data.</text>
</comment>
<accession>A0A956RP48</accession>
<feature type="compositionally biased region" description="Low complexity" evidence="1">
    <location>
        <begin position="14"/>
        <end position="28"/>
    </location>
</feature>
<feature type="region of interest" description="Disordered" evidence="1">
    <location>
        <begin position="117"/>
        <end position="142"/>
    </location>
</feature>
<proteinExistence type="predicted"/>
<sequence length="157" mass="17530">MSRSPSEGTPVHPAPSGSSGSAWSPAPAERSSEDEALLLAVADRVVRMGLGTAAIFFLESVKPMAFLGSQALAFFEPFVRAFLTTERYQRFAALMENRENLEFLIVGVEAREAALDRERRDARQRARETGSADRKNTPPGASVSWWTRIFRRRREND</sequence>